<dbReference type="Pfam" id="PF13517">
    <property type="entry name" value="FG-GAP_3"/>
    <property type="match status" value="2"/>
</dbReference>
<proteinExistence type="predicted"/>
<dbReference type="AlphaFoldDB" id="A0A1C5KFN1"/>
<reference evidence="3" key="1">
    <citation type="submission" date="2016-06" db="EMBL/GenBank/DDBJ databases">
        <authorList>
            <person name="Varghese N."/>
            <person name="Submissions Spin"/>
        </authorList>
    </citation>
    <scope>NUCLEOTIDE SEQUENCE [LARGE SCALE GENOMIC DNA]</scope>
    <source>
        <strain evidence="3">DSM 44983</strain>
    </source>
</reference>
<sequence length="426" mass="45847">MAWGLGGPGSSFWTGNLDNRSFQIPRNSLMPGDALLRHTGNPDENHVALFVRWANSDSTQPVVIQQTGSSGTIESTWSASYAGLYTPMRYNNVRDDRSSPILARDLGSSTIVLYRWNSTGSSFSGLSTATYYSFDLGKVGERVASGDVNGDGKDDTVMAYANSDGTFTFKVFLNGTVTPANWYTSGPFSLEATVGNRLIVGDFNGDGKDEPILARDFGSSTIVLYRWYSTGSSFSGLSTATYYSFDLGKVGERVASGDVNSDGKDDTVMAYANSDGTFTFKVFLNGTVTPANWYTSGPFSLEATVGNRLIVGDFNGDGKDEPILARDFGSSTIVLYRWYSTGSSFSGLSTATYYSFDLGKVGERVASGDVNSDGKDDTVMAYANSDGTFTFKVFLNGTITPANWYTSGPFSLEATVGNRLIVGSWF</sequence>
<gene>
    <name evidence="2" type="ORF">GA0070623_5989</name>
</gene>
<evidence type="ECO:0000256" key="1">
    <source>
        <dbReference type="ARBA" id="ARBA00022729"/>
    </source>
</evidence>
<name>A0A1C5KFN1_9ACTN</name>
<evidence type="ECO:0000313" key="2">
    <source>
        <dbReference type="EMBL" id="SCG81603.1"/>
    </source>
</evidence>
<dbReference type="Gene3D" id="2.130.10.130">
    <property type="entry name" value="Integrin alpha, N-terminal"/>
    <property type="match status" value="1"/>
</dbReference>
<dbReference type="EMBL" id="LT607752">
    <property type="protein sequence ID" value="SCG81603.1"/>
    <property type="molecule type" value="Genomic_DNA"/>
</dbReference>
<dbReference type="InterPro" id="IPR028994">
    <property type="entry name" value="Integrin_alpha_N"/>
</dbReference>
<dbReference type="Proteomes" id="UP000198226">
    <property type="component" value="Chromosome I"/>
</dbReference>
<evidence type="ECO:0000313" key="3">
    <source>
        <dbReference type="Proteomes" id="UP000198226"/>
    </source>
</evidence>
<keyword evidence="1" id="KW-0732">Signal</keyword>
<organism evidence="2 3">
    <name type="scientific">Micromonospora rifamycinica</name>
    <dbReference type="NCBI Taxonomy" id="291594"/>
    <lineage>
        <taxon>Bacteria</taxon>
        <taxon>Bacillati</taxon>
        <taxon>Actinomycetota</taxon>
        <taxon>Actinomycetes</taxon>
        <taxon>Micromonosporales</taxon>
        <taxon>Micromonosporaceae</taxon>
        <taxon>Micromonospora</taxon>
    </lineage>
</organism>
<dbReference type="SUPFAM" id="SSF69318">
    <property type="entry name" value="Integrin alpha N-terminal domain"/>
    <property type="match status" value="1"/>
</dbReference>
<accession>A0A1C5KFN1</accession>
<protein>
    <submittedName>
        <fullName evidence="2">Repeat domain-containing protein</fullName>
    </submittedName>
</protein>
<dbReference type="InterPro" id="IPR013517">
    <property type="entry name" value="FG-GAP"/>
</dbReference>
<dbReference type="Gene3D" id="2.40.128.340">
    <property type="match status" value="1"/>
</dbReference>
<dbReference type="PANTHER" id="PTHR46580">
    <property type="entry name" value="SENSOR KINASE-RELATED"/>
    <property type="match status" value="1"/>
</dbReference>
<keyword evidence="3" id="KW-1185">Reference proteome</keyword>